<reference evidence="1 2" key="1">
    <citation type="journal article" date="2018" name="Int. J. Syst. Evol. Microbiol.">
        <title>Rubneribacter badeniensis gen. nov., sp. nov. and Enteroscipio rubneri gen. nov., sp. nov., new members of the Eggerthellaceae isolated from human faeces.</title>
        <authorList>
            <person name="Danylec N."/>
            <person name="Gobl A."/>
            <person name="Stoll D.A."/>
            <person name="Hetzer B."/>
            <person name="Kulling S.E."/>
            <person name="Huch M."/>
        </authorList>
    </citation>
    <scope>NUCLEOTIDE SEQUENCE [LARGE SCALE GENOMIC DNA]</scope>
    <source>
        <strain evidence="1 2">ResAG-85</strain>
    </source>
</reference>
<dbReference type="RefSeq" id="WP_103262839.1">
    <property type="nucleotide sequence ID" value="NZ_PPEL01000024.1"/>
</dbReference>
<dbReference type="SFLD" id="SFLDG01212">
    <property type="entry name" value="Phytoene_synthase_like"/>
    <property type="match status" value="1"/>
</dbReference>
<dbReference type="SUPFAM" id="SSF48576">
    <property type="entry name" value="Terpenoid synthases"/>
    <property type="match status" value="1"/>
</dbReference>
<dbReference type="PANTHER" id="PTHR31480">
    <property type="entry name" value="BIFUNCTIONAL LYCOPENE CYCLASE/PHYTOENE SYNTHASE"/>
    <property type="match status" value="1"/>
</dbReference>
<dbReference type="SFLD" id="SFLDS00005">
    <property type="entry name" value="Isoprenoid_Synthase_Type_I"/>
    <property type="match status" value="1"/>
</dbReference>
<dbReference type="GO" id="GO:0016114">
    <property type="term" value="P:terpenoid biosynthetic process"/>
    <property type="evidence" value="ECO:0007669"/>
    <property type="project" value="UniProtKB-ARBA"/>
</dbReference>
<dbReference type="InterPro" id="IPR033904">
    <property type="entry name" value="Trans_IPPS_HH"/>
</dbReference>
<accession>A0A2K2U5U7</accession>
<dbReference type="InterPro" id="IPR008949">
    <property type="entry name" value="Isoprenoid_synthase_dom_sf"/>
</dbReference>
<dbReference type="Proteomes" id="UP000236488">
    <property type="component" value="Unassembled WGS sequence"/>
</dbReference>
<dbReference type="Gene3D" id="1.10.600.10">
    <property type="entry name" value="Farnesyl Diphosphate Synthase"/>
    <property type="match status" value="1"/>
</dbReference>
<dbReference type="EMBL" id="PPEL01000024">
    <property type="protein sequence ID" value="PNV65588.1"/>
    <property type="molecule type" value="Genomic_DNA"/>
</dbReference>
<dbReference type="Pfam" id="PF00494">
    <property type="entry name" value="SQS_PSY"/>
    <property type="match status" value="1"/>
</dbReference>
<evidence type="ECO:0000313" key="1">
    <source>
        <dbReference type="EMBL" id="PNV65588.1"/>
    </source>
</evidence>
<dbReference type="AlphaFoldDB" id="A0A2K2U5U7"/>
<dbReference type="SFLD" id="SFLDG01018">
    <property type="entry name" value="Squalene/Phytoene_Synthase_Lik"/>
    <property type="match status" value="1"/>
</dbReference>
<dbReference type="CDD" id="cd00683">
    <property type="entry name" value="Trans_IPPS_HH"/>
    <property type="match status" value="1"/>
</dbReference>
<dbReference type="GO" id="GO:0004311">
    <property type="term" value="F:geranylgeranyl diphosphate synthase activity"/>
    <property type="evidence" value="ECO:0007669"/>
    <property type="project" value="InterPro"/>
</dbReference>
<evidence type="ECO:0000313" key="2">
    <source>
        <dbReference type="Proteomes" id="UP000236488"/>
    </source>
</evidence>
<gene>
    <name evidence="1" type="ORF">C2L80_05865</name>
</gene>
<dbReference type="GO" id="GO:0051996">
    <property type="term" value="F:squalene synthase [NAD(P)H] activity"/>
    <property type="evidence" value="ECO:0007669"/>
    <property type="project" value="InterPro"/>
</dbReference>
<proteinExistence type="predicted"/>
<sequence>MSAVVDALFAEREGDFAWCESVIARNSSSFHRAFSGLPKQKRQGVYALYAFCRVADDCADREADEASLDALRGELDRFCAGEVADTPLWRVMEAVFLAFDIDEGPFYDMIEGQRRDLAFRQPATMEELEEYAYYVAGSVGLMLLPLLRASAPTGGRLRESGVALGVAMQLTNVLRDVGEDLERGRVYLPVSVLKEAGCTLDGLRAHRVDDSFRRAWEVVARRSEELYRPMERDVFELDEDSRLPTLSSLVLYRAIMDEVRASGYACLTRRCSVPERSARRLVAAAANALSEGR</sequence>
<comment type="caution">
    <text evidence="1">The sequence shown here is derived from an EMBL/GenBank/DDBJ whole genome shotgun (WGS) entry which is preliminary data.</text>
</comment>
<dbReference type="InterPro" id="IPR002060">
    <property type="entry name" value="Squ/phyt_synthse"/>
</dbReference>
<name>A0A2K2U5U7_9ACTN</name>
<keyword evidence="2" id="KW-1185">Reference proteome</keyword>
<dbReference type="InterPro" id="IPR044843">
    <property type="entry name" value="Trans_IPPS_bact-type"/>
</dbReference>
<organism evidence="1 2">
    <name type="scientific">Rubneribacter badeniensis</name>
    <dbReference type="NCBI Taxonomy" id="2070688"/>
    <lineage>
        <taxon>Bacteria</taxon>
        <taxon>Bacillati</taxon>
        <taxon>Actinomycetota</taxon>
        <taxon>Coriobacteriia</taxon>
        <taxon>Eggerthellales</taxon>
        <taxon>Eggerthellaceae</taxon>
        <taxon>Rubneribacter</taxon>
    </lineage>
</organism>
<protein>
    <submittedName>
        <fullName evidence="1">Phytoene/squalene synthase family protein</fullName>
    </submittedName>
</protein>